<evidence type="ECO:0000313" key="1">
    <source>
        <dbReference type="EMBL" id="MFD2188563.1"/>
    </source>
</evidence>
<reference evidence="2" key="1">
    <citation type="journal article" date="2019" name="Int. J. Syst. Evol. Microbiol.">
        <title>The Global Catalogue of Microorganisms (GCM) 10K type strain sequencing project: providing services to taxonomists for standard genome sequencing and annotation.</title>
        <authorList>
            <consortium name="The Broad Institute Genomics Platform"/>
            <consortium name="The Broad Institute Genome Sequencing Center for Infectious Disease"/>
            <person name="Wu L."/>
            <person name="Ma J."/>
        </authorList>
    </citation>
    <scope>NUCLEOTIDE SEQUENCE [LARGE SCALE GENOMIC DNA]</scope>
    <source>
        <strain evidence="2">DT92</strain>
    </source>
</reference>
<gene>
    <name evidence="1" type="ORF">ACFSJT_17280</name>
</gene>
<organism evidence="1 2">
    <name type="scientific">Aquimarina celericrescens</name>
    <dbReference type="NCBI Taxonomy" id="1964542"/>
    <lineage>
        <taxon>Bacteria</taxon>
        <taxon>Pseudomonadati</taxon>
        <taxon>Bacteroidota</taxon>
        <taxon>Flavobacteriia</taxon>
        <taxon>Flavobacteriales</taxon>
        <taxon>Flavobacteriaceae</taxon>
        <taxon>Aquimarina</taxon>
    </lineage>
</organism>
<accession>A0ABW5B0M7</accession>
<evidence type="ECO:0008006" key="3">
    <source>
        <dbReference type="Google" id="ProtNLM"/>
    </source>
</evidence>
<comment type="caution">
    <text evidence="1">The sequence shown here is derived from an EMBL/GenBank/DDBJ whole genome shotgun (WGS) entry which is preliminary data.</text>
</comment>
<dbReference type="Proteomes" id="UP001597344">
    <property type="component" value="Unassembled WGS sequence"/>
</dbReference>
<keyword evidence="2" id="KW-1185">Reference proteome</keyword>
<dbReference type="EMBL" id="JBHUHY010000017">
    <property type="protein sequence ID" value="MFD2188563.1"/>
    <property type="molecule type" value="Genomic_DNA"/>
</dbReference>
<proteinExistence type="predicted"/>
<dbReference type="RefSeq" id="WP_378321593.1">
    <property type="nucleotide sequence ID" value="NZ_JBHUHY010000017.1"/>
</dbReference>
<protein>
    <recommendedName>
        <fullName evidence="3">Transposase IS4-like domain-containing protein</fullName>
    </recommendedName>
</protein>
<name>A0ABW5B0M7_9FLAO</name>
<sequence length="81" mass="9637">MINTSYLVAKDKVFYDKTSLKLDENAEILSAINKEDLGYKNIEIIFDNNFMSFGATIEQMQILRRDNLTFKIRPKNHRYTW</sequence>
<evidence type="ECO:0000313" key="2">
    <source>
        <dbReference type="Proteomes" id="UP001597344"/>
    </source>
</evidence>